<name>A0ABT3QWY3_9HYPH</name>
<keyword evidence="3" id="KW-1185">Reference proteome</keyword>
<organism evidence="2 3">
    <name type="scientific">Roseibium salinum</name>
    <dbReference type="NCBI Taxonomy" id="1604349"/>
    <lineage>
        <taxon>Bacteria</taxon>
        <taxon>Pseudomonadati</taxon>
        <taxon>Pseudomonadota</taxon>
        <taxon>Alphaproteobacteria</taxon>
        <taxon>Hyphomicrobiales</taxon>
        <taxon>Stappiaceae</taxon>
        <taxon>Roseibium</taxon>
    </lineage>
</organism>
<feature type="region of interest" description="Disordered" evidence="1">
    <location>
        <begin position="89"/>
        <end position="120"/>
    </location>
</feature>
<sequence>MSHESRSTAEIERDIERERAALAQSLGDLQDRFSVEGVARQVTDQVVRHGGDLSHSVGRSVKDNPIALALTGVGLAWLIYSDSHRNAADGSGTDGPATTGLNRPHTGVGVSSGRSTSASAMGAVKNAGAEASRRWDRMSSEMNKQGQRARASAADLYQRLHEGTENMSEEARDRVVKAREAAYRAQLQVEHAASRAGRGASDLFHDQPLLIGALAIAAGAALGSVLPRTKAEDSAFGEQSDHVFEEAERIFSEEHAKAQKVGSAVASEVKTVAKEEKALADRKAPGGKTAAQAAASEAKAATKRVANKARQEAEKQGLGNPRT</sequence>
<evidence type="ECO:0000313" key="3">
    <source>
        <dbReference type="Proteomes" id="UP001300261"/>
    </source>
</evidence>
<dbReference type="Proteomes" id="UP001300261">
    <property type="component" value="Unassembled WGS sequence"/>
</dbReference>
<dbReference type="EMBL" id="JAPEVI010000002">
    <property type="protein sequence ID" value="MCX2721439.1"/>
    <property type="molecule type" value="Genomic_DNA"/>
</dbReference>
<gene>
    <name evidence="2" type="ORF">ON753_03320</name>
</gene>
<evidence type="ECO:0000313" key="2">
    <source>
        <dbReference type="EMBL" id="MCX2721439.1"/>
    </source>
</evidence>
<reference evidence="2 3" key="1">
    <citation type="journal article" date="2016" name="Int. J. Syst. Evol. Microbiol.">
        <title>Labrenzia salina sp. nov., isolated from the rhizosphere of the halophyte Arthrocnemum macrostachyum.</title>
        <authorList>
            <person name="Camacho M."/>
            <person name="Redondo-Gomez S."/>
            <person name="Rodriguez-Llorente I."/>
            <person name="Rohde M."/>
            <person name="Sproer C."/>
            <person name="Schumann P."/>
            <person name="Klenk H.P."/>
            <person name="Montero-Calasanz M.D.C."/>
        </authorList>
    </citation>
    <scope>NUCLEOTIDE SEQUENCE [LARGE SCALE GENOMIC DNA]</scope>
    <source>
        <strain evidence="2 3">DSM 29163</strain>
    </source>
</reference>
<evidence type="ECO:0000256" key="1">
    <source>
        <dbReference type="SAM" id="MobiDB-lite"/>
    </source>
</evidence>
<feature type="region of interest" description="Disordered" evidence="1">
    <location>
        <begin position="277"/>
        <end position="323"/>
    </location>
</feature>
<dbReference type="Pfam" id="PF12277">
    <property type="entry name" value="DUF3618"/>
    <property type="match status" value="1"/>
</dbReference>
<dbReference type="RefSeq" id="WP_265961138.1">
    <property type="nucleotide sequence ID" value="NZ_JAPEVI010000002.1"/>
</dbReference>
<proteinExistence type="predicted"/>
<dbReference type="InterPro" id="IPR022062">
    <property type="entry name" value="DUF3618"/>
</dbReference>
<feature type="compositionally biased region" description="Low complexity" evidence="1">
    <location>
        <begin position="106"/>
        <end position="120"/>
    </location>
</feature>
<feature type="compositionally biased region" description="Low complexity" evidence="1">
    <location>
        <begin position="286"/>
        <end position="299"/>
    </location>
</feature>
<accession>A0ABT3QWY3</accession>
<protein>
    <submittedName>
        <fullName evidence="2">DUF3618 domain-containing protein</fullName>
    </submittedName>
</protein>
<comment type="caution">
    <text evidence="2">The sequence shown here is derived from an EMBL/GenBank/DDBJ whole genome shotgun (WGS) entry which is preliminary data.</text>
</comment>